<gene>
    <name evidence="1" type="ORF">A8U91_04740</name>
</gene>
<dbReference type="EMBL" id="MAJD01000002">
    <property type="protein sequence ID" value="OBX35666.1"/>
    <property type="molecule type" value="Genomic_DNA"/>
</dbReference>
<evidence type="ECO:0000313" key="1">
    <source>
        <dbReference type="EMBL" id="OBX35666.1"/>
    </source>
</evidence>
<reference evidence="1 2" key="1">
    <citation type="submission" date="2016-06" db="EMBL/GenBank/DDBJ databases">
        <title>Genome sequence of halotolerant plant growth promoting strain of Halomonas elongata HEK1 isolated from salterns of Rann of Kutch, Gujarat, India.</title>
        <authorList>
            <person name="Gaba S."/>
            <person name="Singh R.N."/>
            <person name="Abrol S."/>
            <person name="Kaushik R."/>
            <person name="Saxena A.K."/>
        </authorList>
    </citation>
    <scope>NUCLEOTIDE SEQUENCE [LARGE SCALE GENOMIC DNA]</scope>
    <source>
        <strain evidence="1 2">HEK1</strain>
    </source>
</reference>
<proteinExistence type="predicted"/>
<protein>
    <submittedName>
        <fullName evidence="1">Uncharacterized protein</fullName>
    </submittedName>
</protein>
<dbReference type="Proteomes" id="UP000092504">
    <property type="component" value="Unassembled WGS sequence"/>
</dbReference>
<name>A0A1B8P087_HALEL</name>
<accession>A0A1B8P087</accession>
<sequence>MIQGPYLLPWVALWPQALVVLVSRPPGEVACSVQRLRWAGISTPLFSKAQADRLAATLDHPRCVTSTTTTSPRIRCGARFATDGGIDRHGETRLCSAQRRRVWARACSGWPGRSTCCSASATCRCAVCHQPLAHGWPGWWSKLELFRPHGGDLLYLDLDTVVRGDLQPLIDAPAVGRRCSRFLLARAAGQRADVYR</sequence>
<comment type="caution">
    <text evidence="1">The sequence shown here is derived from an EMBL/GenBank/DDBJ whole genome shotgun (WGS) entry which is preliminary data.</text>
</comment>
<evidence type="ECO:0000313" key="2">
    <source>
        <dbReference type="Proteomes" id="UP000092504"/>
    </source>
</evidence>
<organism evidence="1 2">
    <name type="scientific">Halomonas elongata</name>
    <dbReference type="NCBI Taxonomy" id="2746"/>
    <lineage>
        <taxon>Bacteria</taxon>
        <taxon>Pseudomonadati</taxon>
        <taxon>Pseudomonadota</taxon>
        <taxon>Gammaproteobacteria</taxon>
        <taxon>Oceanospirillales</taxon>
        <taxon>Halomonadaceae</taxon>
        <taxon>Halomonas</taxon>
    </lineage>
</organism>
<dbReference type="AlphaFoldDB" id="A0A1B8P087"/>